<dbReference type="FunFam" id="1.25.40.20:FF:000025">
    <property type="entry name" value="GA-binding protein subunit beta-1 isoform X1"/>
    <property type="match status" value="1"/>
</dbReference>
<proteinExistence type="predicted"/>
<evidence type="ECO:0000256" key="7">
    <source>
        <dbReference type="PROSITE-ProRule" id="PRU00023"/>
    </source>
</evidence>
<dbReference type="InterPro" id="IPR036770">
    <property type="entry name" value="Ankyrin_rpt-contain_sf"/>
</dbReference>
<comment type="subcellular location">
    <subcellularLocation>
        <location evidence="1">Nucleus</location>
    </subcellularLocation>
</comment>
<reference evidence="9" key="2">
    <citation type="submission" date="2025-08" db="UniProtKB">
        <authorList>
            <consortium name="Ensembl"/>
        </authorList>
    </citation>
    <scope>IDENTIFICATION</scope>
</reference>
<dbReference type="SUPFAM" id="SSF48403">
    <property type="entry name" value="Ankyrin repeat"/>
    <property type="match status" value="1"/>
</dbReference>
<dbReference type="PROSITE" id="PS50088">
    <property type="entry name" value="ANK_REPEAT"/>
    <property type="match status" value="3"/>
</dbReference>
<evidence type="ECO:0000256" key="2">
    <source>
        <dbReference type="ARBA" id="ARBA00022737"/>
    </source>
</evidence>
<dbReference type="PRINTS" id="PR01415">
    <property type="entry name" value="ANKYRIN"/>
</dbReference>
<organism evidence="9 10">
    <name type="scientific">Myripristis murdjan</name>
    <name type="common">pinecone soldierfish</name>
    <dbReference type="NCBI Taxonomy" id="586833"/>
    <lineage>
        <taxon>Eukaryota</taxon>
        <taxon>Metazoa</taxon>
        <taxon>Chordata</taxon>
        <taxon>Craniata</taxon>
        <taxon>Vertebrata</taxon>
        <taxon>Euteleostomi</taxon>
        <taxon>Actinopterygii</taxon>
        <taxon>Neopterygii</taxon>
        <taxon>Teleostei</taxon>
        <taxon>Neoteleostei</taxon>
        <taxon>Acanthomorphata</taxon>
        <taxon>Holocentriformes</taxon>
        <taxon>Holocentridae</taxon>
        <taxon>Myripristis</taxon>
    </lineage>
</organism>
<name>A0A667YWV4_9TELE</name>
<feature type="repeat" description="ANK" evidence="7">
    <location>
        <begin position="37"/>
        <end position="69"/>
    </location>
</feature>
<keyword evidence="6" id="KW-0539">Nucleus</keyword>
<reference evidence="9" key="3">
    <citation type="submission" date="2025-09" db="UniProtKB">
        <authorList>
            <consortium name="Ensembl"/>
        </authorList>
    </citation>
    <scope>IDENTIFICATION</scope>
</reference>
<keyword evidence="2" id="KW-0677">Repeat</keyword>
<dbReference type="AlphaFoldDB" id="A0A667YWV4"/>
<evidence type="ECO:0000256" key="3">
    <source>
        <dbReference type="ARBA" id="ARBA00023015"/>
    </source>
</evidence>
<dbReference type="Proteomes" id="UP000472263">
    <property type="component" value="Chromosome 16"/>
</dbReference>
<feature type="repeat" description="ANK" evidence="7">
    <location>
        <begin position="70"/>
        <end position="102"/>
    </location>
</feature>
<dbReference type="Pfam" id="PF00023">
    <property type="entry name" value="Ank"/>
    <property type="match status" value="1"/>
</dbReference>
<dbReference type="SMART" id="SM00248">
    <property type="entry name" value="ANK"/>
    <property type="match status" value="4"/>
</dbReference>
<dbReference type="GO" id="GO:0000976">
    <property type="term" value="F:transcription cis-regulatory region binding"/>
    <property type="evidence" value="ECO:0007669"/>
    <property type="project" value="TreeGrafter"/>
</dbReference>
<dbReference type="GeneTree" id="ENSGT00940000167560"/>
<evidence type="ECO:0000313" key="10">
    <source>
        <dbReference type="Proteomes" id="UP000472263"/>
    </source>
</evidence>
<dbReference type="GO" id="GO:0045944">
    <property type="term" value="P:positive regulation of transcription by RNA polymerase II"/>
    <property type="evidence" value="ECO:0007669"/>
    <property type="project" value="TreeGrafter"/>
</dbReference>
<dbReference type="GO" id="GO:0005634">
    <property type="term" value="C:nucleus"/>
    <property type="evidence" value="ECO:0007669"/>
    <property type="project" value="UniProtKB-SubCell"/>
</dbReference>
<dbReference type="PROSITE" id="PS50297">
    <property type="entry name" value="ANK_REP_REGION"/>
    <property type="match status" value="3"/>
</dbReference>
<keyword evidence="4 7" id="KW-0040">ANK repeat</keyword>
<accession>A0A667YWV4</accession>
<evidence type="ECO:0000256" key="5">
    <source>
        <dbReference type="ARBA" id="ARBA00023163"/>
    </source>
</evidence>
<protein>
    <submittedName>
        <fullName evidence="9">Uncharacterized protein</fullName>
    </submittedName>
</protein>
<evidence type="ECO:0000256" key="6">
    <source>
        <dbReference type="ARBA" id="ARBA00023242"/>
    </source>
</evidence>
<evidence type="ECO:0000313" key="9">
    <source>
        <dbReference type="Ensembl" id="ENSMMDP00005028304.1"/>
    </source>
</evidence>
<dbReference type="Pfam" id="PF12796">
    <property type="entry name" value="Ank_2"/>
    <property type="match status" value="1"/>
</dbReference>
<dbReference type="PANTHER" id="PTHR24193:SF86">
    <property type="entry name" value="GA-BINDING PROTEIN SUBUNIT BETA-2"/>
    <property type="match status" value="1"/>
</dbReference>
<keyword evidence="5" id="KW-0804">Transcription</keyword>
<feature type="repeat" description="ANK" evidence="7">
    <location>
        <begin position="103"/>
        <end position="135"/>
    </location>
</feature>
<dbReference type="Ensembl" id="ENSMMDT00005028980.1">
    <property type="protein sequence ID" value="ENSMMDP00005028304.1"/>
    <property type="gene ID" value="ENSMMDG00005013548.1"/>
</dbReference>
<keyword evidence="3" id="KW-0805">Transcription regulation</keyword>
<evidence type="ECO:0000256" key="8">
    <source>
        <dbReference type="SAM" id="MobiDB-lite"/>
    </source>
</evidence>
<reference evidence="9" key="1">
    <citation type="submission" date="2019-06" db="EMBL/GenBank/DDBJ databases">
        <authorList>
            <consortium name="Wellcome Sanger Institute Data Sharing"/>
        </authorList>
    </citation>
    <scope>NUCLEOTIDE SEQUENCE [LARGE SCALE GENOMIC DNA]</scope>
</reference>
<feature type="region of interest" description="Disordered" evidence="8">
    <location>
        <begin position="264"/>
        <end position="293"/>
    </location>
</feature>
<sequence>MSLVYLGKRLLEAARAGQDDDVRTLMANGAPFTTDWLGTSPLHLAAQYGHHSTAEVLLRAGVSRDARTKVDRTPLHMAATEGHSSIVELLVRSGADINAKDMLKMTALHWAAQHGHREVAELLLRYGADVHSLSKFDKTPFDIAMDTSNTELMILLQDGMQNQVNMNPQHQYIIPAGRVLNLSDLVTNTKTSTGKSEDAIAAESVDTALQHMVGDGSQRVITIVTDQHGNLQPASFGQQFFVTMQGQQMVALPASAITEEVVEEEPQLAPPTCKKKTGPAANHIASKDKGKDSRELLQRQLQEANRKAQEYRQQLLQKEQEAELYRLRLEQAMAVSNSIDTDITTGTAATVTAVTRSSLKEVVGEQLEIISEEKPIPHRLHFDVIFSHMNVDQSLIISNQVLFAV</sequence>
<dbReference type="InterPro" id="IPR002110">
    <property type="entry name" value="Ankyrin_rpt"/>
</dbReference>
<evidence type="ECO:0000256" key="4">
    <source>
        <dbReference type="ARBA" id="ARBA00023043"/>
    </source>
</evidence>
<dbReference type="PANTHER" id="PTHR24193">
    <property type="entry name" value="ANKYRIN REPEAT PROTEIN"/>
    <property type="match status" value="1"/>
</dbReference>
<keyword evidence="10" id="KW-1185">Reference proteome</keyword>
<evidence type="ECO:0000256" key="1">
    <source>
        <dbReference type="ARBA" id="ARBA00004123"/>
    </source>
</evidence>
<dbReference type="Gene3D" id="1.25.40.20">
    <property type="entry name" value="Ankyrin repeat-containing domain"/>
    <property type="match status" value="1"/>
</dbReference>
<dbReference type="InterPro" id="IPR050663">
    <property type="entry name" value="Ankyrin-SOCS_Box"/>
</dbReference>
<gene>
    <name evidence="9" type="primary">LOC115373449</name>
</gene>